<dbReference type="Pfam" id="PF16697">
    <property type="entry name" value="Yop-YscD_cpl"/>
    <property type="match status" value="1"/>
</dbReference>
<evidence type="ECO:0000313" key="6">
    <source>
        <dbReference type="Proteomes" id="UP000241444"/>
    </source>
</evidence>
<dbReference type="EMBL" id="PGGO01000002">
    <property type="protein sequence ID" value="PSH70193.1"/>
    <property type="molecule type" value="Genomic_DNA"/>
</dbReference>
<dbReference type="Gene3D" id="2.60.200.20">
    <property type="match status" value="1"/>
</dbReference>
<name>A0A2P7BUQ0_9HYPH</name>
<evidence type="ECO:0000256" key="1">
    <source>
        <dbReference type="SAM" id="Phobius"/>
    </source>
</evidence>
<keyword evidence="1" id="KW-0472">Membrane</keyword>
<dbReference type="Pfam" id="PF21934">
    <property type="entry name" value="Yop-YscD_ppl_3rd"/>
    <property type="match status" value="1"/>
</dbReference>
<dbReference type="OrthoDB" id="9806163at2"/>
<evidence type="ECO:0000259" key="3">
    <source>
        <dbReference type="Pfam" id="PF21934"/>
    </source>
</evidence>
<comment type="caution">
    <text evidence="5">The sequence shown here is derived from an EMBL/GenBank/DDBJ whole genome shotgun (WGS) entry which is preliminary data.</text>
</comment>
<feature type="domain" description="YscD/Y4YQ C-terminal" evidence="4">
    <location>
        <begin position="250"/>
        <end position="301"/>
    </location>
</feature>
<dbReference type="SUPFAM" id="SSF49879">
    <property type="entry name" value="SMAD/FHA domain"/>
    <property type="match status" value="1"/>
</dbReference>
<reference evidence="6" key="1">
    <citation type="submission" date="2017-11" db="EMBL/GenBank/DDBJ databases">
        <authorList>
            <person name="Kuznetsova I."/>
            <person name="Sazanova A."/>
            <person name="Chirak E."/>
            <person name="Safronova V."/>
            <person name="Willems A."/>
        </authorList>
    </citation>
    <scope>NUCLEOTIDE SEQUENCE [LARGE SCALE GENOMIC DNA]</scope>
    <source>
        <strain evidence="6">STM 196</strain>
    </source>
</reference>
<feature type="domain" description="YscD-like Bon-like" evidence="3">
    <location>
        <begin position="178"/>
        <end position="238"/>
    </location>
</feature>
<dbReference type="InterPro" id="IPR057770">
    <property type="entry name" value="YscD/Y4YQ_C"/>
</dbReference>
<dbReference type="InterPro" id="IPR053946">
    <property type="entry name" value="YscD_ppl_3rd"/>
</dbReference>
<dbReference type="InterPro" id="IPR032030">
    <property type="entry name" value="YscD_cytoplasmic_dom"/>
</dbReference>
<evidence type="ECO:0008006" key="7">
    <source>
        <dbReference type="Google" id="ProtNLM"/>
    </source>
</evidence>
<feature type="transmembrane region" description="Helical" evidence="1">
    <location>
        <begin position="123"/>
        <end position="144"/>
    </location>
</feature>
<evidence type="ECO:0000313" key="5">
    <source>
        <dbReference type="EMBL" id="PSH70193.1"/>
    </source>
</evidence>
<evidence type="ECO:0000259" key="2">
    <source>
        <dbReference type="Pfam" id="PF16697"/>
    </source>
</evidence>
<keyword evidence="1" id="KW-0812">Transmembrane</keyword>
<sequence>MGSIVRLHEEKAALLLKVTAGVHDGVSLPLDSQTYRIGSAADCDLTLSDRDVCAHHMTFQRQGSDLLIEAIGGDIVVDEHALVPVGHGLRCAMPCVLQIGGATIELSWPRSHRTEARKIPRGGWIAIGGAALSLLTIAAVQAGVGDILGSTNTPLAYQPVEQSGAPAKDPAPIVGGPVAASLATRLAEAGLSTLKVEAEGTRLTVSGNLGEGHRKTWSDIQSWFDRTYGGSYVLTSLVGAEAAKVYPKFNLQAVWFGEAPYAIGSDGTRLYKGAALEDGWIIKDIRDGRLVAGRQGEEFVLTF</sequence>
<keyword evidence="6" id="KW-1185">Reference proteome</keyword>
<dbReference type="AlphaFoldDB" id="A0A2P7BUQ0"/>
<protein>
    <recommendedName>
        <fullName evidence="7">FHA domain-containing protein</fullName>
    </recommendedName>
</protein>
<dbReference type="Proteomes" id="UP000241444">
    <property type="component" value="Unassembled WGS sequence"/>
</dbReference>
<dbReference type="InterPro" id="IPR008984">
    <property type="entry name" value="SMAD_FHA_dom_sf"/>
</dbReference>
<organism evidence="5 6">
    <name type="scientific">Phyllobacterium brassicacearum</name>
    <dbReference type="NCBI Taxonomy" id="314235"/>
    <lineage>
        <taxon>Bacteria</taxon>
        <taxon>Pseudomonadati</taxon>
        <taxon>Pseudomonadota</taxon>
        <taxon>Alphaproteobacteria</taxon>
        <taxon>Hyphomicrobiales</taxon>
        <taxon>Phyllobacteriaceae</taxon>
        <taxon>Phyllobacterium</taxon>
    </lineage>
</organism>
<proteinExistence type="predicted"/>
<gene>
    <name evidence="5" type="ORF">CU102_03635</name>
</gene>
<keyword evidence="1" id="KW-1133">Transmembrane helix</keyword>
<dbReference type="CDD" id="cd00060">
    <property type="entry name" value="FHA"/>
    <property type="match status" value="1"/>
</dbReference>
<dbReference type="RefSeq" id="WP_106709607.1">
    <property type="nucleotide sequence ID" value="NZ_PGGO01000002.1"/>
</dbReference>
<evidence type="ECO:0000259" key="4">
    <source>
        <dbReference type="Pfam" id="PF23893"/>
    </source>
</evidence>
<feature type="domain" description="YscD cytoplasmic" evidence="2">
    <location>
        <begin position="17"/>
        <end position="72"/>
    </location>
</feature>
<dbReference type="Pfam" id="PF23893">
    <property type="entry name" value="Y4YQ_C"/>
    <property type="match status" value="1"/>
</dbReference>
<accession>A0A2P7BUQ0</accession>